<accession>A0A7W8M894</accession>
<name>A0A7W8M894_9BURK</name>
<dbReference type="Pfam" id="PF01575">
    <property type="entry name" value="MaoC_dehydratas"/>
    <property type="match status" value="1"/>
</dbReference>
<evidence type="ECO:0000259" key="1">
    <source>
        <dbReference type="Pfam" id="PF01575"/>
    </source>
</evidence>
<reference evidence="2 3" key="1">
    <citation type="submission" date="2020-08" db="EMBL/GenBank/DDBJ databases">
        <title>Genomic Encyclopedia of Type Strains, Phase IV (KMG-IV): sequencing the most valuable type-strain genomes for metagenomic binning, comparative biology and taxonomic classification.</title>
        <authorList>
            <person name="Goeker M."/>
        </authorList>
    </citation>
    <scope>NUCLEOTIDE SEQUENCE [LARGE SCALE GENOMIC DNA]</scope>
    <source>
        <strain evidence="2 3">DSM 29781</strain>
    </source>
</reference>
<sequence length="156" mass="17188">MEGPVRKVPLVELKKQIGNEVGSSEWMPITQQMIDTFADLTGDHYFIHVNPARAAAETPFGGSISHGFLTLSMLAQMAYQACPSIQETKTGVNYGFNKVRFISPVLAGKRVRGRFRLKDLNTDTPGRWTSTYEVTVEIEGAEKPALVAEWLGAGLM</sequence>
<feature type="domain" description="MaoC-like" evidence="1">
    <location>
        <begin position="15"/>
        <end position="136"/>
    </location>
</feature>
<dbReference type="InterPro" id="IPR002539">
    <property type="entry name" value="MaoC-like_dom"/>
</dbReference>
<dbReference type="PANTHER" id="PTHR42993">
    <property type="entry name" value="MAOC-LIKE DEHYDRATASE DOMAIN-CONTAINING PROTEIN"/>
    <property type="match status" value="1"/>
</dbReference>
<dbReference type="SUPFAM" id="SSF54637">
    <property type="entry name" value="Thioesterase/thiol ester dehydrase-isomerase"/>
    <property type="match status" value="1"/>
</dbReference>
<dbReference type="AlphaFoldDB" id="A0A7W8M894"/>
<dbReference type="Gene3D" id="3.10.129.10">
    <property type="entry name" value="Hotdog Thioesterase"/>
    <property type="match status" value="1"/>
</dbReference>
<keyword evidence="3" id="KW-1185">Reference proteome</keyword>
<dbReference type="PANTHER" id="PTHR42993:SF1">
    <property type="entry name" value="MAOC-LIKE DEHYDRATASE DOMAIN-CONTAINING PROTEIN"/>
    <property type="match status" value="1"/>
</dbReference>
<dbReference type="InterPro" id="IPR029069">
    <property type="entry name" value="HotDog_dom_sf"/>
</dbReference>
<dbReference type="RefSeq" id="WP_183964454.1">
    <property type="nucleotide sequence ID" value="NZ_BAABEW010000008.1"/>
</dbReference>
<organism evidence="2 3">
    <name type="scientific">Quisquiliibacterium transsilvanicum</name>
    <dbReference type="NCBI Taxonomy" id="1549638"/>
    <lineage>
        <taxon>Bacteria</taxon>
        <taxon>Pseudomonadati</taxon>
        <taxon>Pseudomonadota</taxon>
        <taxon>Betaproteobacteria</taxon>
        <taxon>Burkholderiales</taxon>
        <taxon>Burkholderiaceae</taxon>
        <taxon>Quisquiliibacterium</taxon>
    </lineage>
</organism>
<dbReference type="CDD" id="cd03450">
    <property type="entry name" value="NodN"/>
    <property type="match status" value="1"/>
</dbReference>
<dbReference type="Proteomes" id="UP000532440">
    <property type="component" value="Unassembled WGS sequence"/>
</dbReference>
<protein>
    <submittedName>
        <fullName evidence="2">Acyl dehydratase</fullName>
    </submittedName>
</protein>
<evidence type="ECO:0000313" key="3">
    <source>
        <dbReference type="Proteomes" id="UP000532440"/>
    </source>
</evidence>
<evidence type="ECO:0000313" key="2">
    <source>
        <dbReference type="EMBL" id="MBB5270764.1"/>
    </source>
</evidence>
<comment type="caution">
    <text evidence="2">The sequence shown here is derived from an EMBL/GenBank/DDBJ whole genome shotgun (WGS) entry which is preliminary data.</text>
</comment>
<gene>
    <name evidence="2" type="ORF">HNQ70_000768</name>
</gene>
<dbReference type="EMBL" id="JACHGB010000002">
    <property type="protein sequence ID" value="MBB5270764.1"/>
    <property type="molecule type" value="Genomic_DNA"/>
</dbReference>
<proteinExistence type="predicted"/>
<dbReference type="InterPro" id="IPR039375">
    <property type="entry name" value="NodN-like"/>
</dbReference>